<organism evidence="2 3">
    <name type="scientific">Tulasnella calospora MUT 4182</name>
    <dbReference type="NCBI Taxonomy" id="1051891"/>
    <lineage>
        <taxon>Eukaryota</taxon>
        <taxon>Fungi</taxon>
        <taxon>Dikarya</taxon>
        <taxon>Basidiomycota</taxon>
        <taxon>Agaricomycotina</taxon>
        <taxon>Agaricomycetes</taxon>
        <taxon>Cantharellales</taxon>
        <taxon>Tulasnellaceae</taxon>
        <taxon>Tulasnella</taxon>
    </lineage>
</organism>
<feature type="compositionally biased region" description="Basic and acidic residues" evidence="1">
    <location>
        <begin position="1"/>
        <end position="12"/>
    </location>
</feature>
<dbReference type="AlphaFoldDB" id="A0A0C3QKC2"/>
<proteinExistence type="predicted"/>
<sequence>MNERLGDQDQRPRRSRTVQPDDEGPIEACINIAAIASQYGDSDGKYAPFLANHEKTYPDQA</sequence>
<dbReference type="HOGENOM" id="CLU_2924433_0_0_1"/>
<reference evidence="3" key="2">
    <citation type="submission" date="2015-01" db="EMBL/GenBank/DDBJ databases">
        <title>Evolutionary Origins and Diversification of the Mycorrhizal Mutualists.</title>
        <authorList>
            <consortium name="DOE Joint Genome Institute"/>
            <consortium name="Mycorrhizal Genomics Consortium"/>
            <person name="Kohler A."/>
            <person name="Kuo A."/>
            <person name="Nagy L.G."/>
            <person name="Floudas D."/>
            <person name="Copeland A."/>
            <person name="Barry K.W."/>
            <person name="Cichocki N."/>
            <person name="Veneault-Fourrey C."/>
            <person name="LaButti K."/>
            <person name="Lindquist E.A."/>
            <person name="Lipzen A."/>
            <person name="Lundell T."/>
            <person name="Morin E."/>
            <person name="Murat C."/>
            <person name="Riley R."/>
            <person name="Ohm R."/>
            <person name="Sun H."/>
            <person name="Tunlid A."/>
            <person name="Henrissat B."/>
            <person name="Grigoriev I.V."/>
            <person name="Hibbett D.S."/>
            <person name="Martin F."/>
        </authorList>
    </citation>
    <scope>NUCLEOTIDE SEQUENCE [LARGE SCALE GENOMIC DNA]</scope>
    <source>
        <strain evidence="3">MUT 4182</strain>
    </source>
</reference>
<keyword evidence="3" id="KW-1185">Reference proteome</keyword>
<dbReference type="Proteomes" id="UP000054248">
    <property type="component" value="Unassembled WGS sequence"/>
</dbReference>
<reference evidence="2 3" key="1">
    <citation type="submission" date="2014-04" db="EMBL/GenBank/DDBJ databases">
        <authorList>
            <consortium name="DOE Joint Genome Institute"/>
            <person name="Kuo A."/>
            <person name="Girlanda M."/>
            <person name="Perotto S."/>
            <person name="Kohler A."/>
            <person name="Nagy L.G."/>
            <person name="Floudas D."/>
            <person name="Copeland A."/>
            <person name="Barry K.W."/>
            <person name="Cichocki N."/>
            <person name="Veneault-Fourrey C."/>
            <person name="LaButti K."/>
            <person name="Lindquist E.A."/>
            <person name="Lipzen A."/>
            <person name="Lundell T."/>
            <person name="Morin E."/>
            <person name="Murat C."/>
            <person name="Sun H."/>
            <person name="Tunlid A."/>
            <person name="Henrissat B."/>
            <person name="Grigoriev I.V."/>
            <person name="Hibbett D.S."/>
            <person name="Martin F."/>
            <person name="Nordberg H.P."/>
            <person name="Cantor M.N."/>
            <person name="Hua S.X."/>
        </authorList>
    </citation>
    <scope>NUCLEOTIDE SEQUENCE [LARGE SCALE GENOMIC DNA]</scope>
    <source>
        <strain evidence="2 3">MUT 4182</strain>
    </source>
</reference>
<dbReference type="EMBL" id="KN823003">
    <property type="protein sequence ID" value="KIO27776.1"/>
    <property type="molecule type" value="Genomic_DNA"/>
</dbReference>
<evidence type="ECO:0000313" key="2">
    <source>
        <dbReference type="EMBL" id="KIO27776.1"/>
    </source>
</evidence>
<gene>
    <name evidence="2" type="ORF">M407DRAFT_22952</name>
</gene>
<feature type="region of interest" description="Disordered" evidence="1">
    <location>
        <begin position="1"/>
        <end position="25"/>
    </location>
</feature>
<accession>A0A0C3QKC2</accession>
<evidence type="ECO:0000313" key="3">
    <source>
        <dbReference type="Proteomes" id="UP000054248"/>
    </source>
</evidence>
<name>A0A0C3QKC2_9AGAM</name>
<protein>
    <submittedName>
        <fullName evidence="2">Uncharacterized protein</fullName>
    </submittedName>
</protein>
<evidence type="ECO:0000256" key="1">
    <source>
        <dbReference type="SAM" id="MobiDB-lite"/>
    </source>
</evidence>